<organism evidence="6 7">
    <name type="scientific">Litorivivens lipolytica</name>
    <dbReference type="NCBI Taxonomy" id="1524264"/>
    <lineage>
        <taxon>Bacteria</taxon>
        <taxon>Pseudomonadati</taxon>
        <taxon>Pseudomonadota</taxon>
        <taxon>Gammaproteobacteria</taxon>
        <taxon>Litorivivens</taxon>
    </lineage>
</organism>
<dbReference type="InterPro" id="IPR006664">
    <property type="entry name" value="OMP_bac"/>
</dbReference>
<dbReference type="PRINTS" id="PR01021">
    <property type="entry name" value="OMPADOMAIN"/>
</dbReference>
<gene>
    <name evidence="6" type="ORF">FHR99_000347</name>
</gene>
<dbReference type="PROSITE" id="PS51123">
    <property type="entry name" value="OMPA_2"/>
    <property type="match status" value="1"/>
</dbReference>
<name>A0A7W4Z5L8_9GAMM</name>
<dbReference type="InterPro" id="IPR050330">
    <property type="entry name" value="Bact_OuterMem_StrucFunc"/>
</dbReference>
<keyword evidence="3" id="KW-0998">Cell outer membrane</keyword>
<dbReference type="InterPro" id="IPR036737">
    <property type="entry name" value="OmpA-like_sf"/>
</dbReference>
<evidence type="ECO:0000256" key="3">
    <source>
        <dbReference type="ARBA" id="ARBA00023237"/>
    </source>
</evidence>
<keyword evidence="7" id="KW-1185">Reference proteome</keyword>
<comment type="subcellular location">
    <subcellularLocation>
        <location evidence="1">Cell outer membrane</location>
    </subcellularLocation>
</comment>
<dbReference type="RefSeq" id="WP_183408817.1">
    <property type="nucleotide sequence ID" value="NZ_JACHWY010000001.1"/>
</dbReference>
<evidence type="ECO:0000259" key="5">
    <source>
        <dbReference type="PROSITE" id="PS51123"/>
    </source>
</evidence>
<dbReference type="Pfam" id="PF00691">
    <property type="entry name" value="OmpA"/>
    <property type="match status" value="1"/>
</dbReference>
<evidence type="ECO:0000256" key="4">
    <source>
        <dbReference type="PROSITE-ProRule" id="PRU00473"/>
    </source>
</evidence>
<dbReference type="CDD" id="cd07185">
    <property type="entry name" value="OmpA_C-like"/>
    <property type="match status" value="1"/>
</dbReference>
<sequence length="251" mass="26485">MGVQAQGLPSLASGTANAVGSAVAVPGGAMVPISDGSVIDMSGIPADNLVGLGSGSSPDVFVGGIPEPEEKLASLEKKQELDYEACPDDDNDGVCNTQDYCSNTPAKAVVLPSGCHLSRDAPLELVGVFFDFNGTSLRPESFEILDRVVAVLRQQFNVVVEIGGHSDSRGNRETNRKVSEARAKAVYDYLINRGIAPYRLRFKGYGESQPVAANKLADGEDFAAGRARNRRVDLRVVSDLAEAGSEASRTN</sequence>
<evidence type="ECO:0000256" key="1">
    <source>
        <dbReference type="ARBA" id="ARBA00004442"/>
    </source>
</evidence>
<dbReference type="AlphaFoldDB" id="A0A7W4Z5L8"/>
<dbReference type="Gene3D" id="3.30.1330.60">
    <property type="entry name" value="OmpA-like domain"/>
    <property type="match status" value="1"/>
</dbReference>
<dbReference type="Proteomes" id="UP000537130">
    <property type="component" value="Unassembled WGS sequence"/>
</dbReference>
<keyword evidence="2 4" id="KW-0472">Membrane</keyword>
<feature type="domain" description="OmpA-like" evidence="5">
    <location>
        <begin position="117"/>
        <end position="240"/>
    </location>
</feature>
<dbReference type="PANTHER" id="PTHR30329">
    <property type="entry name" value="STATOR ELEMENT OF FLAGELLAR MOTOR COMPLEX"/>
    <property type="match status" value="1"/>
</dbReference>
<dbReference type="InterPro" id="IPR006665">
    <property type="entry name" value="OmpA-like"/>
</dbReference>
<accession>A0A7W4Z5L8</accession>
<evidence type="ECO:0000313" key="7">
    <source>
        <dbReference type="Proteomes" id="UP000537130"/>
    </source>
</evidence>
<dbReference type="SUPFAM" id="SSF103647">
    <property type="entry name" value="TSP type-3 repeat"/>
    <property type="match status" value="1"/>
</dbReference>
<dbReference type="GO" id="GO:0005509">
    <property type="term" value="F:calcium ion binding"/>
    <property type="evidence" value="ECO:0007669"/>
    <property type="project" value="InterPro"/>
</dbReference>
<reference evidence="6 7" key="1">
    <citation type="submission" date="2020-08" db="EMBL/GenBank/DDBJ databases">
        <title>Genomic Encyclopedia of Type Strains, Phase III (KMG-III): the genomes of soil and plant-associated and newly described type strains.</title>
        <authorList>
            <person name="Whitman W."/>
        </authorList>
    </citation>
    <scope>NUCLEOTIDE SEQUENCE [LARGE SCALE GENOMIC DNA]</scope>
    <source>
        <strain evidence="6 7">CECT 8654</strain>
    </source>
</reference>
<protein>
    <submittedName>
        <fullName evidence="6">Outer membrane protein OmpA-like peptidoglycan-associated protein</fullName>
    </submittedName>
</protein>
<evidence type="ECO:0000313" key="6">
    <source>
        <dbReference type="EMBL" id="MBB3046111.1"/>
    </source>
</evidence>
<dbReference type="SUPFAM" id="SSF103088">
    <property type="entry name" value="OmpA-like"/>
    <property type="match status" value="1"/>
</dbReference>
<proteinExistence type="predicted"/>
<comment type="caution">
    <text evidence="6">The sequence shown here is derived from an EMBL/GenBank/DDBJ whole genome shotgun (WGS) entry which is preliminary data.</text>
</comment>
<dbReference type="InterPro" id="IPR028974">
    <property type="entry name" value="TSP_type-3_rpt"/>
</dbReference>
<dbReference type="PANTHER" id="PTHR30329:SF21">
    <property type="entry name" value="LIPOPROTEIN YIAD-RELATED"/>
    <property type="match status" value="1"/>
</dbReference>
<dbReference type="EMBL" id="JACHWY010000001">
    <property type="protein sequence ID" value="MBB3046111.1"/>
    <property type="molecule type" value="Genomic_DNA"/>
</dbReference>
<dbReference type="GO" id="GO:0009279">
    <property type="term" value="C:cell outer membrane"/>
    <property type="evidence" value="ECO:0007669"/>
    <property type="project" value="UniProtKB-SubCell"/>
</dbReference>
<evidence type="ECO:0000256" key="2">
    <source>
        <dbReference type="ARBA" id="ARBA00023136"/>
    </source>
</evidence>